<dbReference type="PROSITE" id="PS51257">
    <property type="entry name" value="PROKAR_LIPOPROTEIN"/>
    <property type="match status" value="1"/>
</dbReference>
<sequence length="83" mass="8593">MTIFPRKAAAIVGTATLALALASCTPPNENPSTLKVDTATEFEAPTMEESSSTSETTTSEANSLVVEDTLVGSELEPTVDFVG</sequence>
<keyword evidence="3" id="KW-1185">Reference proteome</keyword>
<gene>
    <name evidence="2" type="ORF">C5L39_08560</name>
</gene>
<evidence type="ECO:0008006" key="4">
    <source>
        <dbReference type="Google" id="ProtNLM"/>
    </source>
</evidence>
<proteinExistence type="predicted"/>
<dbReference type="AlphaFoldDB" id="A0A3M8K6Z8"/>
<keyword evidence="1" id="KW-0732">Signal</keyword>
<evidence type="ECO:0000313" key="2">
    <source>
        <dbReference type="EMBL" id="RNE48535.1"/>
    </source>
</evidence>
<dbReference type="RefSeq" id="WP_123048466.1">
    <property type="nucleotide sequence ID" value="NZ_PTJO01000005.1"/>
</dbReference>
<protein>
    <recommendedName>
        <fullName evidence="4">Thiamine biosynthesis protein X</fullName>
    </recommendedName>
</protein>
<name>A0A3M8K6Z8_9CORY</name>
<dbReference type="Proteomes" id="UP000266975">
    <property type="component" value="Unassembled WGS sequence"/>
</dbReference>
<comment type="caution">
    <text evidence="2">The sequence shown here is derived from an EMBL/GenBank/DDBJ whole genome shotgun (WGS) entry which is preliminary data.</text>
</comment>
<reference evidence="2 3" key="1">
    <citation type="submission" date="2018-02" db="EMBL/GenBank/DDBJ databases">
        <title>Corynebacterium alimpuense sp. nov., a marine obligate actinomycete isolated from sediments of Valparaiso bay, Chile.</title>
        <authorList>
            <person name="Claverias F."/>
            <person name="Gonzales-Siles L."/>
            <person name="Salva-Serra F."/>
            <person name="Inganaes E."/>
            <person name="Molin K."/>
            <person name="Cumsille A."/>
            <person name="Undabarrena A."/>
            <person name="Couve E."/>
            <person name="Moore E.R.B."/>
            <person name="Gomila M."/>
            <person name="Camara B."/>
        </authorList>
    </citation>
    <scope>NUCLEOTIDE SEQUENCE [LARGE SCALE GENOMIC DNA]</scope>
    <source>
        <strain evidence="2 3">CCUG 69366</strain>
    </source>
</reference>
<evidence type="ECO:0000313" key="3">
    <source>
        <dbReference type="Proteomes" id="UP000266975"/>
    </source>
</evidence>
<feature type="chain" id="PRO_5018222228" description="Thiamine biosynthesis protein X" evidence="1">
    <location>
        <begin position="21"/>
        <end position="83"/>
    </location>
</feature>
<accession>A0A3M8K6Z8</accession>
<feature type="signal peptide" evidence="1">
    <location>
        <begin position="1"/>
        <end position="20"/>
    </location>
</feature>
<dbReference type="EMBL" id="PTJO01000005">
    <property type="protein sequence ID" value="RNE48535.1"/>
    <property type="molecule type" value="Genomic_DNA"/>
</dbReference>
<organism evidence="2 3">
    <name type="scientific">Corynebacterium alimapuense</name>
    <dbReference type="NCBI Taxonomy" id="1576874"/>
    <lineage>
        <taxon>Bacteria</taxon>
        <taxon>Bacillati</taxon>
        <taxon>Actinomycetota</taxon>
        <taxon>Actinomycetes</taxon>
        <taxon>Mycobacteriales</taxon>
        <taxon>Corynebacteriaceae</taxon>
        <taxon>Corynebacterium</taxon>
    </lineage>
</organism>
<evidence type="ECO:0000256" key="1">
    <source>
        <dbReference type="SAM" id="SignalP"/>
    </source>
</evidence>